<feature type="signal peptide" evidence="8">
    <location>
        <begin position="1"/>
        <end position="21"/>
    </location>
</feature>
<name>A0A8J5L833_ZINOF</name>
<comment type="subcellular location">
    <subcellularLocation>
        <location evidence="1">Membrane</location>
        <topology evidence="1">Multi-pass membrane protein</topology>
    </subcellularLocation>
</comment>
<evidence type="ECO:0000256" key="6">
    <source>
        <dbReference type="ARBA" id="ARBA00023136"/>
    </source>
</evidence>
<keyword evidence="8" id="KW-0732">Signal</keyword>
<evidence type="ECO:0000256" key="8">
    <source>
        <dbReference type="SAM" id="SignalP"/>
    </source>
</evidence>
<evidence type="ECO:0000256" key="4">
    <source>
        <dbReference type="ARBA" id="ARBA00022692"/>
    </source>
</evidence>
<proteinExistence type="inferred from homology"/>
<dbReference type="AlphaFoldDB" id="A0A8J5L833"/>
<evidence type="ECO:0000313" key="10">
    <source>
        <dbReference type="Proteomes" id="UP000734854"/>
    </source>
</evidence>
<keyword evidence="5 7" id="KW-1133">Transmembrane helix</keyword>
<evidence type="ECO:0000256" key="2">
    <source>
        <dbReference type="ARBA" id="ARBA00005985"/>
    </source>
</evidence>
<protein>
    <submittedName>
        <fullName evidence="9">Uncharacterized protein</fullName>
    </submittedName>
</protein>
<evidence type="ECO:0000256" key="3">
    <source>
        <dbReference type="ARBA" id="ARBA00022679"/>
    </source>
</evidence>
<evidence type="ECO:0000313" key="9">
    <source>
        <dbReference type="EMBL" id="KAG6509303.1"/>
    </source>
</evidence>
<gene>
    <name evidence="9" type="ORF">ZIOFF_034696</name>
</gene>
<dbReference type="GO" id="GO:0016765">
    <property type="term" value="F:transferase activity, transferring alkyl or aryl (other than methyl) groups"/>
    <property type="evidence" value="ECO:0007669"/>
    <property type="project" value="InterPro"/>
</dbReference>
<dbReference type="PANTHER" id="PTHR43009:SF10">
    <property type="entry name" value="HOMOGENTISATE SOLANESYLTRANSFERASE, CHLOROPLASTIC"/>
    <property type="match status" value="1"/>
</dbReference>
<keyword evidence="4 7" id="KW-0812">Transmembrane</keyword>
<organism evidence="9 10">
    <name type="scientific">Zingiber officinale</name>
    <name type="common">Ginger</name>
    <name type="synonym">Amomum zingiber</name>
    <dbReference type="NCBI Taxonomy" id="94328"/>
    <lineage>
        <taxon>Eukaryota</taxon>
        <taxon>Viridiplantae</taxon>
        <taxon>Streptophyta</taxon>
        <taxon>Embryophyta</taxon>
        <taxon>Tracheophyta</taxon>
        <taxon>Spermatophyta</taxon>
        <taxon>Magnoliopsida</taxon>
        <taxon>Liliopsida</taxon>
        <taxon>Zingiberales</taxon>
        <taxon>Zingiberaceae</taxon>
        <taxon>Zingiber</taxon>
    </lineage>
</organism>
<accession>A0A8J5L833</accession>
<reference evidence="9 10" key="1">
    <citation type="submission" date="2020-08" db="EMBL/GenBank/DDBJ databases">
        <title>Plant Genome Project.</title>
        <authorList>
            <person name="Zhang R.-G."/>
        </authorList>
    </citation>
    <scope>NUCLEOTIDE SEQUENCE [LARGE SCALE GENOMIC DNA]</scope>
    <source>
        <tissue evidence="9">Rhizome</tissue>
    </source>
</reference>
<dbReference type="Pfam" id="PF01040">
    <property type="entry name" value="UbiA"/>
    <property type="match status" value="1"/>
</dbReference>
<keyword evidence="3" id="KW-0808">Transferase</keyword>
<evidence type="ECO:0000256" key="1">
    <source>
        <dbReference type="ARBA" id="ARBA00004141"/>
    </source>
</evidence>
<keyword evidence="10" id="KW-1185">Reference proteome</keyword>
<dbReference type="EMBL" id="JACMSC010000009">
    <property type="protein sequence ID" value="KAG6509303.1"/>
    <property type="molecule type" value="Genomic_DNA"/>
</dbReference>
<dbReference type="GO" id="GO:0016020">
    <property type="term" value="C:membrane"/>
    <property type="evidence" value="ECO:0007669"/>
    <property type="project" value="UniProtKB-SubCell"/>
</dbReference>
<keyword evidence="6 7" id="KW-0472">Membrane</keyword>
<dbReference type="PANTHER" id="PTHR43009">
    <property type="entry name" value="HOMOGENTISATE SOLANESYLTRANSFERASE, CHLOROPLASTIC"/>
    <property type="match status" value="1"/>
</dbReference>
<feature type="transmembrane region" description="Helical" evidence="7">
    <location>
        <begin position="49"/>
        <end position="70"/>
    </location>
</feature>
<evidence type="ECO:0000256" key="5">
    <source>
        <dbReference type="ARBA" id="ARBA00022989"/>
    </source>
</evidence>
<comment type="caution">
    <text evidence="9">The sequence shown here is derived from an EMBL/GenBank/DDBJ whole genome shotgun (WGS) entry which is preliminary data.</text>
</comment>
<comment type="similarity">
    <text evidence="2">Belongs to the UbiA prenyltransferase family.</text>
</comment>
<feature type="chain" id="PRO_5035270152" evidence="8">
    <location>
        <begin position="22"/>
        <end position="163"/>
    </location>
</feature>
<evidence type="ECO:0000256" key="7">
    <source>
        <dbReference type="SAM" id="Phobius"/>
    </source>
</evidence>
<dbReference type="InterPro" id="IPR000537">
    <property type="entry name" value="UbiA_prenyltransferase"/>
</dbReference>
<dbReference type="Proteomes" id="UP000734854">
    <property type="component" value="Unassembled WGS sequence"/>
</dbReference>
<sequence length="163" mass="18199">MCSSPVTFITIFVTVFALVIAITKDLPDVEGDRKFQISTLATKLGVRNITFLGSGLLLVNYLGAIAAAIYMPQVFRRNVMVPTHALLALGLIFQISHGKVEHDLIEYICFSDMDFGKSKIHKGGNIAVLSVYLESVLCRIHYFSFRIEECKNCNNFCLFLLSL</sequence>